<evidence type="ECO:0000313" key="1">
    <source>
        <dbReference type="EMBL" id="KAI8551342.1"/>
    </source>
</evidence>
<gene>
    <name evidence="1" type="ORF">RHMOL_Rhmol06G0178500</name>
</gene>
<proteinExistence type="predicted"/>
<accession>A0ACC0NF28</accession>
<protein>
    <submittedName>
        <fullName evidence="1">Uncharacterized protein</fullName>
    </submittedName>
</protein>
<dbReference type="EMBL" id="CM046393">
    <property type="protein sequence ID" value="KAI8551342.1"/>
    <property type="molecule type" value="Genomic_DNA"/>
</dbReference>
<organism evidence="1 2">
    <name type="scientific">Rhododendron molle</name>
    <name type="common">Chinese azalea</name>
    <name type="synonym">Azalea mollis</name>
    <dbReference type="NCBI Taxonomy" id="49168"/>
    <lineage>
        <taxon>Eukaryota</taxon>
        <taxon>Viridiplantae</taxon>
        <taxon>Streptophyta</taxon>
        <taxon>Embryophyta</taxon>
        <taxon>Tracheophyta</taxon>
        <taxon>Spermatophyta</taxon>
        <taxon>Magnoliopsida</taxon>
        <taxon>eudicotyledons</taxon>
        <taxon>Gunneridae</taxon>
        <taxon>Pentapetalae</taxon>
        <taxon>asterids</taxon>
        <taxon>Ericales</taxon>
        <taxon>Ericaceae</taxon>
        <taxon>Ericoideae</taxon>
        <taxon>Rhodoreae</taxon>
        <taxon>Rhododendron</taxon>
    </lineage>
</organism>
<dbReference type="Proteomes" id="UP001062846">
    <property type="component" value="Chromosome 6"/>
</dbReference>
<name>A0ACC0NF28_RHOML</name>
<comment type="caution">
    <text evidence="1">The sequence shown here is derived from an EMBL/GenBank/DDBJ whole genome shotgun (WGS) entry which is preliminary data.</text>
</comment>
<sequence length="350" mass="40059">MSDYLPQDVLIDILTRLPAESLVRLTPVSKSWHSLITSPKFISHHLHRTASNPDNDRLLVRYRTDKPKQDHYSLVVDGNDSFRQLKTFDYPFDSVGYSVVGSCNGLICLSDDLEYGYLNDMFLWNPSIGKFVALPTYNVTFHSHGPHKHCLGFGFDPVTNDFKVVRIVHTGVGCDSIPPEVEIYTLKTGRWRYISEKALPLMIEERYRQAYVNAAAHWMAFHQGTLLTGFRYTILSFNMSDEVFNEILVPDSITFEGSLVVFKESLCLFQHYVNDNDQHYLVWIMKEYGVATSWAKLFRIDLCGSLWRPLGLRKNGEVIFSTRDEDLVLAITKANGLAILEYMAHLATDT</sequence>
<reference evidence="1" key="1">
    <citation type="submission" date="2022-02" db="EMBL/GenBank/DDBJ databases">
        <title>Plant Genome Project.</title>
        <authorList>
            <person name="Zhang R.-G."/>
        </authorList>
    </citation>
    <scope>NUCLEOTIDE SEQUENCE</scope>
    <source>
        <strain evidence="1">AT1</strain>
    </source>
</reference>
<evidence type="ECO:0000313" key="2">
    <source>
        <dbReference type="Proteomes" id="UP001062846"/>
    </source>
</evidence>
<keyword evidence="2" id="KW-1185">Reference proteome</keyword>